<evidence type="ECO:0000256" key="2">
    <source>
        <dbReference type="SAM" id="Phobius"/>
    </source>
</evidence>
<dbReference type="InterPro" id="IPR039672">
    <property type="entry name" value="MFS_2"/>
</dbReference>
<dbReference type="PANTHER" id="PTHR11328:SF24">
    <property type="entry name" value="MAJOR FACILITATOR SUPERFAMILY (MFS) PROFILE DOMAIN-CONTAINING PROTEIN"/>
    <property type="match status" value="1"/>
</dbReference>
<gene>
    <name evidence="3" type="ORF">DKK78_00020</name>
</gene>
<accession>A0A2V4DR95</accession>
<feature type="transmembrane region" description="Helical" evidence="2">
    <location>
        <begin position="21"/>
        <end position="39"/>
    </location>
</feature>
<feature type="transmembrane region" description="Helical" evidence="2">
    <location>
        <begin position="180"/>
        <end position="203"/>
    </location>
</feature>
<dbReference type="InterPro" id="IPR036259">
    <property type="entry name" value="MFS_trans_sf"/>
</dbReference>
<dbReference type="GO" id="GO:0008643">
    <property type="term" value="P:carbohydrate transport"/>
    <property type="evidence" value="ECO:0007669"/>
    <property type="project" value="InterPro"/>
</dbReference>
<proteinExistence type="inferred from homology"/>
<dbReference type="OrthoDB" id="181905at2"/>
<keyword evidence="4" id="KW-1185">Reference proteome</keyword>
<dbReference type="EMBL" id="QGLO01000001">
    <property type="protein sequence ID" value="PXY93284.1"/>
    <property type="molecule type" value="Genomic_DNA"/>
</dbReference>
<dbReference type="CDD" id="cd17332">
    <property type="entry name" value="MFS_MelB_like"/>
    <property type="match status" value="1"/>
</dbReference>
<evidence type="ECO:0000313" key="4">
    <source>
        <dbReference type="Proteomes" id="UP000247673"/>
    </source>
</evidence>
<dbReference type="RefSeq" id="WP_110446868.1">
    <property type="nucleotide sequence ID" value="NZ_CP132381.1"/>
</dbReference>
<dbReference type="Gene3D" id="1.20.1250.20">
    <property type="entry name" value="MFS general substrate transporter like domains"/>
    <property type="match status" value="2"/>
</dbReference>
<comment type="similarity">
    <text evidence="1">Belongs to the sodium:galactoside symporter (TC 2.A.2) family.</text>
</comment>
<protein>
    <submittedName>
        <fullName evidence="3">MFS transporter</fullName>
    </submittedName>
</protein>
<dbReference type="Pfam" id="PF13347">
    <property type="entry name" value="MFS_2"/>
    <property type="match status" value="1"/>
</dbReference>
<dbReference type="GO" id="GO:0005886">
    <property type="term" value="C:plasma membrane"/>
    <property type="evidence" value="ECO:0007669"/>
    <property type="project" value="TreeGrafter"/>
</dbReference>
<feature type="transmembrane region" description="Helical" evidence="2">
    <location>
        <begin position="45"/>
        <end position="67"/>
    </location>
</feature>
<keyword evidence="2" id="KW-0472">Membrane</keyword>
<comment type="caution">
    <text evidence="3">The sequence shown here is derived from an EMBL/GenBank/DDBJ whole genome shotgun (WGS) entry which is preliminary data.</text>
</comment>
<feature type="transmembrane region" description="Helical" evidence="2">
    <location>
        <begin position="334"/>
        <end position="356"/>
    </location>
</feature>
<feature type="transmembrane region" description="Helical" evidence="2">
    <location>
        <begin position="280"/>
        <end position="300"/>
    </location>
</feature>
<sequence>MADNQKKITTLTRFSYGSGNLIGSGALAISAAWLLYFYTTFCGLSAFQATLIFSIATYLDVILNPLMGFITDNFNHTKLGRRFGRRRFFILFAVPCMIIYPLLWVDGMNFWYYLTTYILFEFIYTMIMIPYNTLPVEMTKNFDQRTYLAGSKAMFGKVANFLAAAIPGVFFYLFDGKDSPLPFLLTGITYATIMAIALILLYLNSWEKSIDEIEDETTSGLWESIVKLFSDVFSTFRLKTFRNHLGMYLFGFGAEWLFAATFTYFVVFNLGQPKTFVSQMNSLSSICQLISTAFFMAWCVKRGFKRPFVIAILIVISSVIGYIGVYYFNMPHVTWIVIGITIWFGLGTGGVYYIPWSVYTFLADIDEVLTGRRREGIYAGAMTMAGKLMRATIVFILGIVLKYSGFVSGVNTVQPDSAVTAINLVLIFGVCGMALLGIFFTYRMKLDKSTHALIIQELDRLKTGGKKEDATPEIRSLVKELTGFDYDNCFGNNNVGFKQHHPK</sequence>
<dbReference type="AlphaFoldDB" id="A0A2V4DR95"/>
<feature type="transmembrane region" description="Helical" evidence="2">
    <location>
        <begin position="111"/>
        <end position="134"/>
    </location>
</feature>
<dbReference type="SUPFAM" id="SSF103473">
    <property type="entry name" value="MFS general substrate transporter"/>
    <property type="match status" value="1"/>
</dbReference>
<organism evidence="3 4">
    <name type="scientific">Gilliamella apis</name>
    <dbReference type="NCBI Taxonomy" id="1970738"/>
    <lineage>
        <taxon>Bacteria</taxon>
        <taxon>Pseudomonadati</taxon>
        <taxon>Pseudomonadota</taxon>
        <taxon>Gammaproteobacteria</taxon>
        <taxon>Orbales</taxon>
        <taxon>Orbaceae</taxon>
        <taxon>Gilliamella</taxon>
    </lineage>
</organism>
<feature type="transmembrane region" description="Helical" evidence="2">
    <location>
        <begin position="421"/>
        <end position="442"/>
    </location>
</feature>
<reference evidence="3 4" key="1">
    <citation type="submission" date="2018-05" db="EMBL/GenBank/DDBJ databases">
        <title>Reference genomes for bee gut microbiota database.</title>
        <authorList>
            <person name="Ellegaard K.M."/>
        </authorList>
    </citation>
    <scope>NUCLEOTIDE SEQUENCE [LARGE SCALE GENOMIC DNA]</scope>
    <source>
        <strain evidence="3 4">ESL0172</strain>
    </source>
</reference>
<keyword evidence="2" id="KW-1133">Transmembrane helix</keyword>
<keyword evidence="2" id="KW-0812">Transmembrane</keyword>
<feature type="transmembrane region" description="Helical" evidence="2">
    <location>
        <begin position="307"/>
        <end position="328"/>
    </location>
</feature>
<dbReference type="GO" id="GO:0015293">
    <property type="term" value="F:symporter activity"/>
    <property type="evidence" value="ECO:0007669"/>
    <property type="project" value="InterPro"/>
</dbReference>
<name>A0A2V4DR95_9GAMM</name>
<feature type="transmembrane region" description="Helical" evidence="2">
    <location>
        <begin position="245"/>
        <end position="268"/>
    </location>
</feature>
<feature type="transmembrane region" description="Helical" evidence="2">
    <location>
        <begin position="155"/>
        <end position="174"/>
    </location>
</feature>
<dbReference type="Proteomes" id="UP000247673">
    <property type="component" value="Unassembled WGS sequence"/>
</dbReference>
<dbReference type="PANTHER" id="PTHR11328">
    <property type="entry name" value="MAJOR FACILITATOR SUPERFAMILY DOMAIN-CONTAINING PROTEIN"/>
    <property type="match status" value="1"/>
</dbReference>
<evidence type="ECO:0000313" key="3">
    <source>
        <dbReference type="EMBL" id="PXY93284.1"/>
    </source>
</evidence>
<feature type="transmembrane region" description="Helical" evidence="2">
    <location>
        <begin position="88"/>
        <end position="105"/>
    </location>
</feature>
<evidence type="ECO:0000256" key="1">
    <source>
        <dbReference type="ARBA" id="ARBA00009617"/>
    </source>
</evidence>